<reference evidence="1 2" key="1">
    <citation type="submission" date="2019-01" db="EMBL/GenBank/DDBJ databases">
        <title>Coherence of Microcystis species and biogeography revealed through population genomics.</title>
        <authorList>
            <person name="Perez-Carrascal O.M."/>
            <person name="Terrat Y."/>
            <person name="Giani A."/>
            <person name="Fortin N."/>
            <person name="Tromas N."/>
            <person name="Shapiro B.J."/>
        </authorList>
    </citation>
    <scope>NUCLEOTIDE SEQUENCE [LARGE SCALE GENOMIC DNA]</scope>
    <source>
        <strain evidence="1">Mv_BB_P_19951000_S68D</strain>
    </source>
</reference>
<organism evidence="1 2">
    <name type="scientific">Microcystis viridis Mv_BB_P_19951000_S68D</name>
    <dbReference type="NCBI Taxonomy" id="2486270"/>
    <lineage>
        <taxon>Bacteria</taxon>
        <taxon>Bacillati</taxon>
        <taxon>Cyanobacteriota</taxon>
        <taxon>Cyanophyceae</taxon>
        <taxon>Oscillatoriophycideae</taxon>
        <taxon>Chroococcales</taxon>
        <taxon>Microcystaceae</taxon>
        <taxon>Microcystis</taxon>
    </lineage>
</organism>
<accession>A0A552I7U5</accession>
<dbReference type="EMBL" id="SFAZ01000040">
    <property type="protein sequence ID" value="TRU79546.1"/>
    <property type="molecule type" value="Genomic_DNA"/>
</dbReference>
<dbReference type="InterPro" id="IPR046509">
    <property type="entry name" value="DUF6687"/>
</dbReference>
<evidence type="ECO:0000313" key="2">
    <source>
        <dbReference type="Proteomes" id="UP000320674"/>
    </source>
</evidence>
<gene>
    <name evidence="1" type="ORF">EWV77_02370</name>
</gene>
<dbReference type="Proteomes" id="UP000320674">
    <property type="component" value="Unassembled WGS sequence"/>
</dbReference>
<dbReference type="AlphaFoldDB" id="A0A552I7U5"/>
<name>A0A552I7U5_MICVR</name>
<evidence type="ECO:0000313" key="1">
    <source>
        <dbReference type="EMBL" id="TRU79546.1"/>
    </source>
</evidence>
<sequence length="86" mass="10044">MNCDRYETWIQSVSQRLTPRVKLKTLAEQLTQQENDEAYWQFDGVEEITPRLSLIDATESQISPELFRPQVTDFLLSAPPAWNPFD</sequence>
<dbReference type="Pfam" id="PF20392">
    <property type="entry name" value="DUF6687"/>
    <property type="match status" value="1"/>
</dbReference>
<comment type="caution">
    <text evidence="1">The sequence shown here is derived from an EMBL/GenBank/DDBJ whole genome shotgun (WGS) entry which is preliminary data.</text>
</comment>
<proteinExistence type="predicted"/>
<protein>
    <submittedName>
        <fullName evidence="1">Uncharacterized protein</fullName>
    </submittedName>
</protein>